<dbReference type="Proteomes" id="UP000076502">
    <property type="component" value="Unassembled WGS sequence"/>
</dbReference>
<feature type="compositionally biased region" description="Polar residues" evidence="2">
    <location>
        <begin position="144"/>
        <end position="156"/>
    </location>
</feature>
<gene>
    <name evidence="3" type="ORF">WN55_11345</name>
</gene>
<feature type="coiled-coil region" evidence="1">
    <location>
        <begin position="623"/>
        <end position="650"/>
    </location>
</feature>
<feature type="compositionally biased region" description="Basic and acidic residues" evidence="2">
    <location>
        <begin position="12"/>
        <end position="30"/>
    </location>
</feature>
<feature type="region of interest" description="Disordered" evidence="2">
    <location>
        <begin position="383"/>
        <end position="498"/>
    </location>
</feature>
<feature type="compositionally biased region" description="Acidic residues" evidence="2">
    <location>
        <begin position="458"/>
        <end position="483"/>
    </location>
</feature>
<organism evidence="3 4">
    <name type="scientific">Dufourea novaeangliae</name>
    <name type="common">Sweat bee</name>
    <dbReference type="NCBI Taxonomy" id="178035"/>
    <lineage>
        <taxon>Eukaryota</taxon>
        <taxon>Metazoa</taxon>
        <taxon>Ecdysozoa</taxon>
        <taxon>Arthropoda</taxon>
        <taxon>Hexapoda</taxon>
        <taxon>Insecta</taxon>
        <taxon>Pterygota</taxon>
        <taxon>Neoptera</taxon>
        <taxon>Endopterygota</taxon>
        <taxon>Hymenoptera</taxon>
        <taxon>Apocrita</taxon>
        <taxon>Aculeata</taxon>
        <taxon>Apoidea</taxon>
        <taxon>Anthophila</taxon>
        <taxon>Halictidae</taxon>
        <taxon>Rophitinae</taxon>
        <taxon>Dufourea</taxon>
    </lineage>
</organism>
<feature type="region of interest" description="Disordered" evidence="2">
    <location>
        <begin position="248"/>
        <end position="292"/>
    </location>
</feature>
<evidence type="ECO:0000256" key="1">
    <source>
        <dbReference type="SAM" id="Coils"/>
    </source>
</evidence>
<feature type="compositionally biased region" description="Low complexity" evidence="2">
    <location>
        <begin position="131"/>
        <end position="143"/>
    </location>
</feature>
<evidence type="ECO:0000313" key="4">
    <source>
        <dbReference type="Proteomes" id="UP000076502"/>
    </source>
</evidence>
<feature type="compositionally biased region" description="Basic and acidic residues" evidence="2">
    <location>
        <begin position="444"/>
        <end position="457"/>
    </location>
</feature>
<feature type="compositionally biased region" description="Basic and acidic residues" evidence="2">
    <location>
        <begin position="604"/>
        <end position="614"/>
    </location>
</feature>
<keyword evidence="4" id="KW-1185">Reference proteome</keyword>
<feature type="compositionally biased region" description="Basic residues" evidence="2">
    <location>
        <begin position="388"/>
        <end position="398"/>
    </location>
</feature>
<dbReference type="OrthoDB" id="7689914at2759"/>
<proteinExistence type="predicted"/>
<sequence>MLHSKATAALMRLKEMDRKYNIKRNEDKRGRGYVSSETSLEGTPRDRWDDPRSSSDDKPEVVPTFDDAESDGRSKVSTKSKIHITVPSLCTKDDNPSISKSSSKKKSTQESPKNSLKSLEEDTDVSVHEGSVSISKESSRVSSLNRTTTKFKTRNEMNTAGSVIRKITAKSSEDTILSEASAASEIISEMIKSAEESLTVKSDGKVNVLKERISVHEPEADGDEGTIDEVIRISAEGSEIVSEIVNRSRGVPNASSREEQRVQYESDTFEEASISTASSSFTEQRSKKTFQEEIREDTVRSGVKQIMITPHKQIRCSQKITVDESIPDDSSRDKKIVELVPPKIVQSTSECDIGLDEELSNYVKTTENVDELAPISLLKLSKQTTPVKKQRRNKRHRKSNENTEGSQERTESSETSDHERLTRNKENKNEDHRPSENIFTTRTVDQRKEAEGLKESDENPLEEIENGIEDTEAQNQAENEEAESIPSEKLLRETPKTSDVTWRLRKLNRDAIDAIAGRYRIRRPKETQNKSKSKQCRKCGTVVKLPSAEYEASDRDDSRTGSYENVIYYHLFQLGDTNQDHRKKRNKPKRSSKSSKARKSSNRSKIEEKQSRFDCRQAHRIRKQAAALRLQQEREDIRNYLLEMEHTRLEYGIGDLATNSKLAPFKPLEFPKIAAFVKLDSTNVNLKPNDEVATIQERIVSIRQWLKDQYVLYRDYSSLAQTMNVKYIPASLEDAKRIGYTFDAGSVVNILHANLLHDFVSRLYLQNPQMAMDL</sequence>
<feature type="region of interest" description="Disordered" evidence="2">
    <location>
        <begin position="1"/>
        <end position="156"/>
    </location>
</feature>
<dbReference type="AlphaFoldDB" id="A0A154PAG6"/>
<protein>
    <submittedName>
        <fullName evidence="3">Uncharacterized protein</fullName>
    </submittedName>
</protein>
<feature type="compositionally biased region" description="Basic and acidic residues" evidence="2">
    <location>
        <begin position="406"/>
        <end position="435"/>
    </location>
</feature>
<feature type="compositionally biased region" description="Polar residues" evidence="2">
    <location>
        <begin position="273"/>
        <end position="283"/>
    </location>
</feature>
<feature type="compositionally biased region" description="Basic and acidic residues" evidence="2">
    <location>
        <begin position="43"/>
        <end position="60"/>
    </location>
</feature>
<feature type="region of interest" description="Disordered" evidence="2">
    <location>
        <begin position="577"/>
        <end position="614"/>
    </location>
</feature>
<accession>A0A154PAG6</accession>
<dbReference type="EMBL" id="KQ434857">
    <property type="protein sequence ID" value="KZC08842.1"/>
    <property type="molecule type" value="Genomic_DNA"/>
</dbReference>
<reference evidence="3 4" key="1">
    <citation type="submission" date="2015-07" db="EMBL/GenBank/DDBJ databases">
        <title>The genome of Dufourea novaeangliae.</title>
        <authorList>
            <person name="Pan H."/>
            <person name="Kapheim K."/>
        </authorList>
    </citation>
    <scope>NUCLEOTIDE SEQUENCE [LARGE SCALE GENOMIC DNA]</scope>
    <source>
        <strain evidence="3">0120121106</strain>
        <tissue evidence="3">Whole body</tissue>
    </source>
</reference>
<evidence type="ECO:0000256" key="2">
    <source>
        <dbReference type="SAM" id="MobiDB-lite"/>
    </source>
</evidence>
<feature type="compositionally biased region" description="Basic residues" evidence="2">
    <location>
        <begin position="581"/>
        <end position="602"/>
    </location>
</feature>
<name>A0A154PAG6_DUFNO</name>
<keyword evidence="1" id="KW-0175">Coiled coil</keyword>
<evidence type="ECO:0000313" key="3">
    <source>
        <dbReference type="EMBL" id="KZC08842.1"/>
    </source>
</evidence>